<gene>
    <name evidence="1" type="ORF">D5H75_21360</name>
</gene>
<dbReference type="EMBL" id="QZEY01000008">
    <property type="protein sequence ID" value="RJL30856.1"/>
    <property type="molecule type" value="Genomic_DNA"/>
</dbReference>
<evidence type="ECO:0000313" key="2">
    <source>
        <dbReference type="Proteomes" id="UP000265768"/>
    </source>
</evidence>
<dbReference type="AlphaFoldDB" id="A0A3A4AMG2"/>
<name>A0A3A4AMG2_9ACTN</name>
<dbReference type="RefSeq" id="WP_119928279.1">
    <property type="nucleotide sequence ID" value="NZ_QZEY01000008.1"/>
</dbReference>
<evidence type="ECO:0000313" key="1">
    <source>
        <dbReference type="EMBL" id="RJL30856.1"/>
    </source>
</evidence>
<keyword evidence="2" id="KW-1185">Reference proteome</keyword>
<dbReference type="Proteomes" id="UP000265768">
    <property type="component" value="Unassembled WGS sequence"/>
</dbReference>
<accession>A0A3A4AMG2</accession>
<sequence>MTAAAGEAGRVAVPTPPGEACLDPHVALPRPDCERWVWAPPGGERVRVVAWTCPCRAVFYELCQVGGSAFVRRTVQRDGAWEVRETARVTCAAGHRMWQALLSGEAR</sequence>
<organism evidence="1 2">
    <name type="scientific">Bailinhaonella thermotolerans</name>
    <dbReference type="NCBI Taxonomy" id="1070861"/>
    <lineage>
        <taxon>Bacteria</taxon>
        <taxon>Bacillati</taxon>
        <taxon>Actinomycetota</taxon>
        <taxon>Actinomycetes</taxon>
        <taxon>Streptosporangiales</taxon>
        <taxon>Streptosporangiaceae</taxon>
        <taxon>Bailinhaonella</taxon>
    </lineage>
</organism>
<protein>
    <submittedName>
        <fullName evidence="1">Uncharacterized protein</fullName>
    </submittedName>
</protein>
<proteinExistence type="predicted"/>
<comment type="caution">
    <text evidence="1">The sequence shown here is derived from an EMBL/GenBank/DDBJ whole genome shotgun (WGS) entry which is preliminary data.</text>
</comment>
<reference evidence="1 2" key="1">
    <citation type="submission" date="2018-09" db="EMBL/GenBank/DDBJ databases">
        <title>YIM 75507 draft genome.</title>
        <authorList>
            <person name="Tang S."/>
            <person name="Feng Y."/>
        </authorList>
    </citation>
    <scope>NUCLEOTIDE SEQUENCE [LARGE SCALE GENOMIC DNA]</scope>
    <source>
        <strain evidence="1 2">YIM 75507</strain>
    </source>
</reference>
<dbReference type="OrthoDB" id="3539821at2"/>